<feature type="transmembrane region" description="Helical" evidence="14">
    <location>
        <begin position="582"/>
        <end position="608"/>
    </location>
</feature>
<dbReference type="Pfam" id="PF02687">
    <property type="entry name" value="FtsX"/>
    <property type="match status" value="1"/>
</dbReference>
<evidence type="ECO:0000256" key="14">
    <source>
        <dbReference type="SAM" id="Phobius"/>
    </source>
</evidence>
<dbReference type="GO" id="GO:0005524">
    <property type="term" value="F:ATP binding"/>
    <property type="evidence" value="ECO:0007669"/>
    <property type="project" value="UniProtKB-KW"/>
</dbReference>
<protein>
    <recommendedName>
        <fullName evidence="13">Pyoverdine export ATP-binding/permease protein PvdT</fullName>
    </recommendedName>
</protein>
<dbReference type="InterPro" id="IPR017871">
    <property type="entry name" value="ABC_transporter-like_CS"/>
</dbReference>
<dbReference type="GO" id="GO:0016887">
    <property type="term" value="F:ATP hydrolysis activity"/>
    <property type="evidence" value="ECO:0007669"/>
    <property type="project" value="InterPro"/>
</dbReference>
<dbReference type="SMART" id="SM00382">
    <property type="entry name" value="AAA"/>
    <property type="match status" value="1"/>
</dbReference>
<dbReference type="Gene3D" id="3.40.50.300">
    <property type="entry name" value="P-loop containing nucleotide triphosphate hydrolases"/>
    <property type="match status" value="1"/>
</dbReference>
<evidence type="ECO:0000259" key="15">
    <source>
        <dbReference type="PROSITE" id="PS50893"/>
    </source>
</evidence>
<dbReference type="GO" id="GO:0005886">
    <property type="term" value="C:plasma membrane"/>
    <property type="evidence" value="ECO:0007669"/>
    <property type="project" value="UniProtKB-SubCell"/>
</dbReference>
<keyword evidence="6" id="KW-0547">Nucleotide-binding</keyword>
<name>A0A972F9Y4_9RHOO</name>
<feature type="transmembrane region" description="Helical" evidence="14">
    <location>
        <begin position="533"/>
        <end position="558"/>
    </location>
</feature>
<evidence type="ECO:0000256" key="10">
    <source>
        <dbReference type="ARBA" id="ARBA00023136"/>
    </source>
</evidence>
<dbReference type="PROSITE" id="PS00211">
    <property type="entry name" value="ABC_TRANSPORTER_1"/>
    <property type="match status" value="1"/>
</dbReference>
<accession>A0A972F9Y4</accession>
<dbReference type="EMBL" id="WTVM01000177">
    <property type="protein sequence ID" value="NMG04947.1"/>
    <property type="molecule type" value="Genomic_DNA"/>
</dbReference>
<evidence type="ECO:0000313" key="16">
    <source>
        <dbReference type="EMBL" id="NMG04947.1"/>
    </source>
</evidence>
<keyword evidence="9 14" id="KW-1133">Transmembrane helix</keyword>
<evidence type="ECO:0000256" key="4">
    <source>
        <dbReference type="ARBA" id="ARBA00022519"/>
    </source>
</evidence>
<comment type="similarity">
    <text evidence="12">Belongs to the ABC transporter superfamily. Macrolide exporter (TC 3.A.1.122) family.</text>
</comment>
<dbReference type="FunFam" id="3.40.50.300:FF:000032">
    <property type="entry name" value="Export ABC transporter ATP-binding protein"/>
    <property type="match status" value="1"/>
</dbReference>
<organism evidence="16 17">
    <name type="scientific">Azoarcus taiwanensis</name>
    <dbReference type="NCBI Taxonomy" id="666964"/>
    <lineage>
        <taxon>Bacteria</taxon>
        <taxon>Pseudomonadati</taxon>
        <taxon>Pseudomonadota</taxon>
        <taxon>Betaproteobacteria</taxon>
        <taxon>Rhodocyclales</taxon>
        <taxon>Zoogloeaceae</taxon>
        <taxon>Azoarcus</taxon>
    </lineage>
</organism>
<keyword evidence="5 14" id="KW-0812">Transmembrane</keyword>
<dbReference type="InterPro" id="IPR025857">
    <property type="entry name" value="MacB_PCD"/>
</dbReference>
<keyword evidence="2" id="KW-0813">Transport</keyword>
<dbReference type="PROSITE" id="PS50893">
    <property type="entry name" value="ABC_TRANSPORTER_2"/>
    <property type="match status" value="1"/>
</dbReference>
<dbReference type="GO" id="GO:0098796">
    <property type="term" value="C:membrane protein complex"/>
    <property type="evidence" value="ECO:0007669"/>
    <property type="project" value="UniProtKB-ARBA"/>
</dbReference>
<dbReference type="GO" id="GO:0022857">
    <property type="term" value="F:transmembrane transporter activity"/>
    <property type="evidence" value="ECO:0007669"/>
    <property type="project" value="TreeGrafter"/>
</dbReference>
<dbReference type="SUPFAM" id="SSF52540">
    <property type="entry name" value="P-loop containing nucleoside triphosphate hydrolases"/>
    <property type="match status" value="1"/>
</dbReference>
<evidence type="ECO:0000256" key="13">
    <source>
        <dbReference type="ARBA" id="ARBA00041199"/>
    </source>
</evidence>
<evidence type="ECO:0000256" key="12">
    <source>
        <dbReference type="ARBA" id="ARBA00038388"/>
    </source>
</evidence>
<keyword evidence="10 14" id="KW-0472">Membrane</keyword>
<dbReference type="InterPro" id="IPR003838">
    <property type="entry name" value="ABC3_permease_C"/>
</dbReference>
<dbReference type="Proteomes" id="UP000599523">
    <property type="component" value="Unassembled WGS sequence"/>
</dbReference>
<comment type="caution">
    <text evidence="16">The sequence shown here is derived from an EMBL/GenBank/DDBJ whole genome shotgun (WGS) entry which is preliminary data.</text>
</comment>
<dbReference type="InterPro" id="IPR017911">
    <property type="entry name" value="MacB-like_ATP-bd"/>
</dbReference>
<keyword evidence="4" id="KW-0997">Cell inner membrane</keyword>
<feature type="domain" description="ABC transporter" evidence="15">
    <location>
        <begin position="20"/>
        <end position="258"/>
    </location>
</feature>
<dbReference type="InterPro" id="IPR050250">
    <property type="entry name" value="Macrolide_Exporter_MacB"/>
</dbReference>
<sequence>MKVEPDIARLSETAPAPELIRLEGVTRVFRNGDVEVEVLRGINLEIREGEFVAIMGSSGSGKSTLMNLLGCLDRPTSGSYRFMGQDVAELDRDELARLRREEFGFVFQSYNLIAGSTATENVEVPAVYAGLAPEARRERAEALLTELGLGERLDHRPNQLSGGQQQRVSIARALMNGGRVILADEPTGALDSKSGADVMRLLSSLSEQGHTVILITHEREVAEHADRVIEIRDGQILSDPGPGSIRTLEHKARRDADHDSTLIELLEATRTAVRALGHNLFRTALTLLGIVIGVASVIAMLAIGDGARQEVIDRISAMGSNLLTVRPGAPNMRGRDAGATLTLEDVKAAAELPNVLAAVPEQGGSVTIRFGNMDHRTSATATTADYILARTWPVANGTFFSAEDEMRFAAVTVLGQTVSSALFGNREPIGEYVLVNNILFQVVGVMAPMGATAWGQDQDDVIFVPWSTGSLRLFGQRHVRNATIAVEDVALIDETQAEVHSLLLTRHGVEDFSIRNMASIIDNVSATQNTMTMLLGSIAAISLLVGGIGVMNIMLVSVTERTREIGIRMATGARTRNIMQQFLIEALTVSALGGLIGVFAGLGVAALIERFGTPIQYSVMPVALAFGCAFATGLVFGFLPARKAAHLDPVTALASE</sequence>
<keyword evidence="8" id="KW-1278">Translocase</keyword>
<dbReference type="InterPro" id="IPR003593">
    <property type="entry name" value="AAA+_ATPase"/>
</dbReference>
<dbReference type="InterPro" id="IPR027417">
    <property type="entry name" value="P-loop_NTPase"/>
</dbReference>
<dbReference type="CDD" id="cd03255">
    <property type="entry name" value="ABC_MJ0796_LolCDE_FtsE"/>
    <property type="match status" value="1"/>
</dbReference>
<dbReference type="PANTHER" id="PTHR30572:SF14">
    <property type="entry name" value="MACROLIDE EXPORT ATP-BINDING_PERMEASE PROTEIN MACB"/>
    <property type="match status" value="1"/>
</dbReference>
<keyword evidence="7" id="KW-0067">ATP-binding</keyword>
<keyword evidence="3" id="KW-1003">Cell membrane</keyword>
<feature type="transmembrane region" description="Helical" evidence="14">
    <location>
        <begin position="620"/>
        <end position="639"/>
    </location>
</feature>
<evidence type="ECO:0000256" key="5">
    <source>
        <dbReference type="ARBA" id="ARBA00022692"/>
    </source>
</evidence>
<evidence type="ECO:0000256" key="6">
    <source>
        <dbReference type="ARBA" id="ARBA00022741"/>
    </source>
</evidence>
<dbReference type="GO" id="GO:0046677">
    <property type="term" value="P:response to antibiotic"/>
    <property type="evidence" value="ECO:0007669"/>
    <property type="project" value="UniProtKB-KW"/>
</dbReference>
<evidence type="ECO:0000256" key="9">
    <source>
        <dbReference type="ARBA" id="ARBA00022989"/>
    </source>
</evidence>
<evidence type="ECO:0000256" key="1">
    <source>
        <dbReference type="ARBA" id="ARBA00004429"/>
    </source>
</evidence>
<gene>
    <name evidence="16" type="primary">macB</name>
    <name evidence="16" type="ORF">GPA21_18520</name>
</gene>
<comment type="subcellular location">
    <subcellularLocation>
        <location evidence="1">Cell inner membrane</location>
        <topology evidence="1">Multi-pass membrane protein</topology>
    </subcellularLocation>
</comment>
<evidence type="ECO:0000256" key="11">
    <source>
        <dbReference type="ARBA" id="ARBA00023251"/>
    </source>
</evidence>
<dbReference type="Pfam" id="PF00005">
    <property type="entry name" value="ABC_tran"/>
    <property type="match status" value="1"/>
</dbReference>
<dbReference type="AlphaFoldDB" id="A0A972F9Y4"/>
<evidence type="ECO:0000256" key="2">
    <source>
        <dbReference type="ARBA" id="ARBA00022448"/>
    </source>
</evidence>
<dbReference type="PANTHER" id="PTHR30572">
    <property type="entry name" value="MEMBRANE COMPONENT OF TRANSPORTER-RELATED"/>
    <property type="match status" value="1"/>
</dbReference>
<keyword evidence="11" id="KW-0046">Antibiotic resistance</keyword>
<keyword evidence="17" id="KW-1185">Reference proteome</keyword>
<evidence type="ECO:0000256" key="7">
    <source>
        <dbReference type="ARBA" id="ARBA00022840"/>
    </source>
</evidence>
<feature type="transmembrane region" description="Helical" evidence="14">
    <location>
        <begin position="284"/>
        <end position="304"/>
    </location>
</feature>
<evidence type="ECO:0000313" key="17">
    <source>
        <dbReference type="Proteomes" id="UP000599523"/>
    </source>
</evidence>
<proteinExistence type="inferred from homology"/>
<dbReference type="InterPro" id="IPR003439">
    <property type="entry name" value="ABC_transporter-like_ATP-bd"/>
</dbReference>
<dbReference type="Pfam" id="PF12704">
    <property type="entry name" value="MacB_PCD"/>
    <property type="match status" value="1"/>
</dbReference>
<dbReference type="RefSeq" id="WP_168989575.1">
    <property type="nucleotide sequence ID" value="NZ_CAWPHM010000085.1"/>
</dbReference>
<evidence type="ECO:0000256" key="8">
    <source>
        <dbReference type="ARBA" id="ARBA00022967"/>
    </source>
</evidence>
<reference evidence="16" key="1">
    <citation type="submission" date="2019-12" db="EMBL/GenBank/DDBJ databases">
        <title>Comparative genomics gives insights into the taxonomy of the Azoarcus-Aromatoleum group and reveals separate origins of nif in the plant-associated Azoarcus and non-plant-associated Aromatoleum sub-groups.</title>
        <authorList>
            <person name="Lafos M."/>
            <person name="Maluk M."/>
            <person name="Batista M."/>
            <person name="Junghare M."/>
            <person name="Carmona M."/>
            <person name="Faoro H."/>
            <person name="Cruz L.M."/>
            <person name="Battistoni F."/>
            <person name="De Souza E."/>
            <person name="Pedrosa F."/>
            <person name="Chen W.-M."/>
            <person name="Poole P.S."/>
            <person name="Dixon R.A."/>
            <person name="James E.K."/>
        </authorList>
    </citation>
    <scope>NUCLEOTIDE SEQUENCE</scope>
    <source>
        <strain evidence="16">NSC3</strain>
    </source>
</reference>
<evidence type="ECO:0000256" key="3">
    <source>
        <dbReference type="ARBA" id="ARBA00022475"/>
    </source>
</evidence>